<accession>A0A3M7QSD6</accession>
<keyword evidence="2" id="KW-1185">Reference proteome</keyword>
<evidence type="ECO:0000313" key="1">
    <source>
        <dbReference type="EMBL" id="RNA13981.1"/>
    </source>
</evidence>
<dbReference type="AlphaFoldDB" id="A0A3M7QSD6"/>
<dbReference type="EMBL" id="REGN01005281">
    <property type="protein sequence ID" value="RNA13981.1"/>
    <property type="molecule type" value="Genomic_DNA"/>
</dbReference>
<gene>
    <name evidence="1" type="ORF">BpHYR1_017561</name>
</gene>
<sequence length="94" mass="11194">MHFYVEIVFKKIFLPLSWHILQTASTFCSWRQTPHVGFVQNVQMVFLELMEKQALNYFPDSISLQKNQTKKAHHLQVDKMNDVSKMTRLINQKI</sequence>
<name>A0A3M7QSD6_BRAPC</name>
<dbReference type="Proteomes" id="UP000276133">
    <property type="component" value="Unassembled WGS sequence"/>
</dbReference>
<comment type="caution">
    <text evidence="1">The sequence shown here is derived from an EMBL/GenBank/DDBJ whole genome shotgun (WGS) entry which is preliminary data.</text>
</comment>
<evidence type="ECO:0000313" key="2">
    <source>
        <dbReference type="Proteomes" id="UP000276133"/>
    </source>
</evidence>
<organism evidence="1 2">
    <name type="scientific">Brachionus plicatilis</name>
    <name type="common">Marine rotifer</name>
    <name type="synonym">Brachionus muelleri</name>
    <dbReference type="NCBI Taxonomy" id="10195"/>
    <lineage>
        <taxon>Eukaryota</taxon>
        <taxon>Metazoa</taxon>
        <taxon>Spiralia</taxon>
        <taxon>Gnathifera</taxon>
        <taxon>Rotifera</taxon>
        <taxon>Eurotatoria</taxon>
        <taxon>Monogononta</taxon>
        <taxon>Pseudotrocha</taxon>
        <taxon>Ploima</taxon>
        <taxon>Brachionidae</taxon>
        <taxon>Brachionus</taxon>
    </lineage>
</organism>
<proteinExistence type="predicted"/>
<protein>
    <submittedName>
        <fullName evidence="1">Uncharacterized protein</fullName>
    </submittedName>
</protein>
<reference evidence="1 2" key="1">
    <citation type="journal article" date="2018" name="Sci. Rep.">
        <title>Genomic signatures of local adaptation to the degree of environmental predictability in rotifers.</title>
        <authorList>
            <person name="Franch-Gras L."/>
            <person name="Hahn C."/>
            <person name="Garcia-Roger E.M."/>
            <person name="Carmona M.J."/>
            <person name="Serra M."/>
            <person name="Gomez A."/>
        </authorList>
    </citation>
    <scope>NUCLEOTIDE SEQUENCE [LARGE SCALE GENOMIC DNA]</scope>
    <source>
        <strain evidence="1">HYR1</strain>
    </source>
</reference>